<reference evidence="2 3" key="1">
    <citation type="journal article" date="2015" name="Nature">
        <title>rRNA introns, odd ribosomes, and small enigmatic genomes across a large radiation of phyla.</title>
        <authorList>
            <person name="Brown C.T."/>
            <person name="Hug L.A."/>
            <person name="Thomas B.C."/>
            <person name="Sharon I."/>
            <person name="Castelle C.J."/>
            <person name="Singh A."/>
            <person name="Wilkins M.J."/>
            <person name="Williams K.H."/>
            <person name="Banfield J.F."/>
        </authorList>
    </citation>
    <scope>NUCLEOTIDE SEQUENCE [LARGE SCALE GENOMIC DNA]</scope>
</reference>
<proteinExistence type="predicted"/>
<organism evidence="2 3">
    <name type="scientific">candidate division CPR2 bacterium GW2011_GWC1_41_48</name>
    <dbReference type="NCBI Taxonomy" id="1618344"/>
    <lineage>
        <taxon>Bacteria</taxon>
        <taxon>Bacteria division CPR2</taxon>
    </lineage>
</organism>
<dbReference type="Pfam" id="PF07963">
    <property type="entry name" value="N_methyl"/>
    <property type="match status" value="1"/>
</dbReference>
<accession>A0A0G0WAU7</accession>
<keyword evidence="1" id="KW-0812">Transmembrane</keyword>
<dbReference type="InterPro" id="IPR012902">
    <property type="entry name" value="N_methyl_site"/>
</dbReference>
<sequence>MKNNKGYTFIEMLIVISLIGVVMTVVSSLYISNINVFKDTLEKSSIQIKNKSTVKRIKDDVLQGIKIEEIWVDGGTTYTSSTNQIIINVPSVSADDNWIYSGPDLRIDHIVYWTDGNGDLWRRVDATYSNPTKRQSETAHVVARGATLTFTYNEAPSTGNTKKVDIELQIQKSANGENYSNTNKTSALLRNK</sequence>
<comment type="caution">
    <text evidence="2">The sequence shown here is derived from an EMBL/GenBank/DDBJ whole genome shotgun (WGS) entry which is preliminary data.</text>
</comment>
<keyword evidence="1" id="KW-0472">Membrane</keyword>
<protein>
    <recommendedName>
        <fullName evidence="4">Prepilin-type N-terminal cleavage/methylation domain-containing protein</fullName>
    </recommendedName>
</protein>
<dbReference type="NCBIfam" id="TIGR02532">
    <property type="entry name" value="IV_pilin_GFxxxE"/>
    <property type="match status" value="1"/>
</dbReference>
<evidence type="ECO:0008006" key="4">
    <source>
        <dbReference type="Google" id="ProtNLM"/>
    </source>
</evidence>
<evidence type="ECO:0000313" key="3">
    <source>
        <dbReference type="Proteomes" id="UP000033869"/>
    </source>
</evidence>
<feature type="transmembrane region" description="Helical" evidence="1">
    <location>
        <begin position="12"/>
        <end position="31"/>
    </location>
</feature>
<evidence type="ECO:0000256" key="1">
    <source>
        <dbReference type="SAM" id="Phobius"/>
    </source>
</evidence>
<dbReference type="AlphaFoldDB" id="A0A0G0WAU7"/>
<evidence type="ECO:0000313" key="2">
    <source>
        <dbReference type="EMBL" id="KKS09187.1"/>
    </source>
</evidence>
<dbReference type="EMBL" id="LCBL01000003">
    <property type="protein sequence ID" value="KKS09187.1"/>
    <property type="molecule type" value="Genomic_DNA"/>
</dbReference>
<keyword evidence="1" id="KW-1133">Transmembrane helix</keyword>
<dbReference type="Proteomes" id="UP000033869">
    <property type="component" value="Unassembled WGS sequence"/>
</dbReference>
<gene>
    <name evidence="2" type="ORF">UU65_C0003G0242</name>
</gene>
<name>A0A0G0WAU7_UNCC2</name>